<feature type="region of interest" description="Disordered" evidence="1">
    <location>
        <begin position="725"/>
        <end position="829"/>
    </location>
</feature>
<feature type="compositionally biased region" description="Low complexity" evidence="1">
    <location>
        <begin position="970"/>
        <end position="983"/>
    </location>
</feature>
<feature type="compositionally biased region" description="Polar residues" evidence="1">
    <location>
        <begin position="753"/>
        <end position="765"/>
    </location>
</feature>
<feature type="compositionally biased region" description="Basic and acidic residues" evidence="1">
    <location>
        <begin position="725"/>
        <end position="751"/>
    </location>
</feature>
<gene>
    <name evidence="3" type="ORF">FKW77_005234</name>
</gene>
<accession>A0A517LNY6</accession>
<evidence type="ECO:0000313" key="4">
    <source>
        <dbReference type="Proteomes" id="UP000316270"/>
    </source>
</evidence>
<evidence type="ECO:0000313" key="3">
    <source>
        <dbReference type="EMBL" id="QDS77343.1"/>
    </source>
</evidence>
<dbReference type="Proteomes" id="UP000316270">
    <property type="component" value="Chromosome 17"/>
</dbReference>
<proteinExistence type="predicted"/>
<feature type="compositionally biased region" description="Low complexity" evidence="1">
    <location>
        <begin position="999"/>
        <end position="1014"/>
    </location>
</feature>
<feature type="compositionally biased region" description="Polar residues" evidence="1">
    <location>
        <begin position="943"/>
        <end position="954"/>
    </location>
</feature>
<reference evidence="3 4" key="1">
    <citation type="submission" date="2019-07" db="EMBL/GenBank/DDBJ databases">
        <title>Finished genome of Venturia effusa.</title>
        <authorList>
            <person name="Young C.A."/>
            <person name="Cox M.P."/>
            <person name="Ganley A.R.D."/>
            <person name="David W.J."/>
        </authorList>
    </citation>
    <scope>NUCLEOTIDE SEQUENCE [LARGE SCALE GENOMIC DNA]</scope>
    <source>
        <strain evidence="4">albino</strain>
    </source>
</reference>
<feature type="compositionally biased region" description="Basic and acidic residues" evidence="1">
    <location>
        <begin position="772"/>
        <end position="788"/>
    </location>
</feature>
<protein>
    <submittedName>
        <fullName evidence="3">Uncharacterized protein</fullName>
    </submittedName>
</protein>
<dbReference type="EMBL" id="CP042201">
    <property type="protein sequence ID" value="QDS77343.1"/>
    <property type="molecule type" value="Genomic_DNA"/>
</dbReference>
<dbReference type="STRING" id="50376.A0A517LNY6"/>
<keyword evidence="4" id="KW-1185">Reference proteome</keyword>
<evidence type="ECO:0000256" key="1">
    <source>
        <dbReference type="SAM" id="MobiDB-lite"/>
    </source>
</evidence>
<keyword evidence="2" id="KW-0732">Signal</keyword>
<dbReference type="AlphaFoldDB" id="A0A517LNY6"/>
<name>A0A517LNY6_9PEZI</name>
<feature type="signal peptide" evidence="2">
    <location>
        <begin position="1"/>
        <end position="19"/>
    </location>
</feature>
<feature type="region of interest" description="Disordered" evidence="1">
    <location>
        <begin position="943"/>
        <end position="1016"/>
    </location>
</feature>
<dbReference type="OrthoDB" id="3944843at2759"/>
<organism evidence="3 4">
    <name type="scientific">Venturia effusa</name>
    <dbReference type="NCBI Taxonomy" id="50376"/>
    <lineage>
        <taxon>Eukaryota</taxon>
        <taxon>Fungi</taxon>
        <taxon>Dikarya</taxon>
        <taxon>Ascomycota</taxon>
        <taxon>Pezizomycotina</taxon>
        <taxon>Dothideomycetes</taxon>
        <taxon>Pleosporomycetidae</taxon>
        <taxon>Venturiales</taxon>
        <taxon>Venturiaceae</taxon>
        <taxon>Venturia</taxon>
    </lineage>
</organism>
<feature type="chain" id="PRO_5022215731" evidence="2">
    <location>
        <begin position="20"/>
        <end position="1079"/>
    </location>
</feature>
<evidence type="ECO:0000256" key="2">
    <source>
        <dbReference type="SAM" id="SignalP"/>
    </source>
</evidence>
<sequence length="1079" mass="117759">MKWDSLLSISAICINICSAADYKKLVQDKSKAIWNDIQAGKISQNPASPLLTKTGKEYVFNVVRAQYKEEVAFNKLESVLLNRQEDRKNWDREVDEWAQQFEATIQPRKLLSSQKAAFTDLISTTKKVLHVINYINGTTQAPTSGLNSRQSVGILFHDFVEAMRLAASPWVEKETPRAQKETMEHTRTRQVEVLSILRGIFGQIPEAYPLLDEAVIEIVGRNEKERGKDYFMNFYAPNNTDESSKNQIKHIVELYRRQQKRALKDRETEYVERMDALLVRLSTLGQDVSYTHHPAQIEPGPQSSTTVYPDGVHGVQETQDTYQPDASLASHFTKIGESLYGPWLTDFPVLPFALAAPSTKSITATNSSISAKSAVSSAKRWSNETFTTTVHAISSAKRWSNETFTTTVHPIVTVTEPVTTTIHPTVTITESVPSSIINSSIATTTSEWNVHWVSPQKRKEGKVDDDDKNKKIIAVAVSLGLGGAALPGGAFAWKTYRNWRLYKQRAEMDMERDMVMEELWKTRQSTMDGALDFVDSDYQRFLHKERVRLRSMKGAQRFGRRSALNRLGGEALSTIHEASQETLSYATTAEEVGSMAGDVAQMAINEVGRDLAHVGQLTEAAVGAIENEVPLLFGWLFDQAKGLGEAAFENVVNAVSECSTIGQVGVDRISTWSDEAVKGNALKSISDWLSDEFNPTRTMNLLLGPAFRLIQGLTQTERLHSFEEDVREWRHRRPTEGDAEGDKPSKTRAQETGKPSPTNAPQPTESGLKAPKKGDEHSNGSEFTRDGDESSPATTVANAGPMIPLGKPGNSTTSVPSGSLSVPSGAPPPVVVMPTSNATSTEIPMIGTEPVSNSTSSWAIYSTPASIADSTALVSNGTATEAGRFYNGTSLWAIYSTPASIADSTALVSNGTATEAGRFHNGTSSWAIYSSTPAPVAKFTLRVSNGTNTQTPLSATPKPRMNETQSRLLPSPSSTSNANSTSSKFPHAPTDLNNSTLETPRGTSTSPPSSPADTRQPVTATLSIGIATQEALESTSTTSFVPTFDITLTVVPVETLRVTVLPGLGKPIEPKIDGKGYWF</sequence>
<feature type="compositionally biased region" description="Low complexity" evidence="1">
    <location>
        <begin position="814"/>
        <end position="824"/>
    </location>
</feature>